<feature type="transmembrane region" description="Helical" evidence="1">
    <location>
        <begin position="193"/>
        <end position="213"/>
    </location>
</feature>
<accession>A0A644Y1T2</accession>
<gene>
    <name evidence="2" type="ORF">SDC9_68761</name>
</gene>
<comment type="caution">
    <text evidence="2">The sequence shown here is derived from an EMBL/GenBank/DDBJ whole genome shotgun (WGS) entry which is preliminary data.</text>
</comment>
<reference evidence="2" key="1">
    <citation type="submission" date="2019-08" db="EMBL/GenBank/DDBJ databases">
        <authorList>
            <person name="Kucharzyk K."/>
            <person name="Murdoch R.W."/>
            <person name="Higgins S."/>
            <person name="Loffler F."/>
        </authorList>
    </citation>
    <scope>NUCLEOTIDE SEQUENCE</scope>
</reference>
<keyword evidence="1" id="KW-1133">Transmembrane helix</keyword>
<evidence type="ECO:0000256" key="1">
    <source>
        <dbReference type="SAM" id="Phobius"/>
    </source>
</evidence>
<protein>
    <submittedName>
        <fullName evidence="2">Uncharacterized protein</fullName>
    </submittedName>
</protein>
<name>A0A644Y1T2_9ZZZZ</name>
<keyword evidence="1" id="KW-0472">Membrane</keyword>
<sequence>MTRISIFTISFPPTRIISCSCNARRSFACMVRGKSSISSKRTVPSFASSKRPILRVFKAPVKAPFSYPNSSDSKRESGIAEQLMRIYGLSRRLLLEKISRATTSLPVPVSPLMRMVASEEAAWLMRYFTRIISGELPIKEEPNCKVFRYSKSCAILPSLLFSIIVSVKSRTMEITKSSAPPSLKMGIQTYKTIFPLLASLLMPVTAVFFSMAYRDSRGASFTLYSSSPFSLRL</sequence>
<evidence type="ECO:0000313" key="2">
    <source>
        <dbReference type="EMBL" id="MPM22309.1"/>
    </source>
</evidence>
<dbReference type="AlphaFoldDB" id="A0A644Y1T2"/>
<organism evidence="2">
    <name type="scientific">bioreactor metagenome</name>
    <dbReference type="NCBI Taxonomy" id="1076179"/>
    <lineage>
        <taxon>unclassified sequences</taxon>
        <taxon>metagenomes</taxon>
        <taxon>ecological metagenomes</taxon>
    </lineage>
</organism>
<proteinExistence type="predicted"/>
<dbReference type="EMBL" id="VSSQ01003779">
    <property type="protein sequence ID" value="MPM22309.1"/>
    <property type="molecule type" value="Genomic_DNA"/>
</dbReference>
<keyword evidence="1" id="KW-0812">Transmembrane</keyword>